<evidence type="ECO:0000256" key="4">
    <source>
        <dbReference type="ARBA" id="ARBA00022832"/>
    </source>
</evidence>
<evidence type="ECO:0000256" key="6">
    <source>
        <dbReference type="ARBA" id="ARBA00022946"/>
    </source>
</evidence>
<evidence type="ECO:0000256" key="11">
    <source>
        <dbReference type="ARBA" id="ARBA00038963"/>
    </source>
</evidence>
<dbReference type="CDD" id="cd08290">
    <property type="entry name" value="ETR"/>
    <property type="match status" value="1"/>
</dbReference>
<proteinExistence type="inferred from homology"/>
<dbReference type="SUPFAM" id="SSF50129">
    <property type="entry name" value="GroES-like"/>
    <property type="match status" value="1"/>
</dbReference>
<dbReference type="Pfam" id="PF00107">
    <property type="entry name" value="ADH_zinc_N"/>
    <property type="match status" value="1"/>
</dbReference>
<evidence type="ECO:0000256" key="2">
    <source>
        <dbReference type="ARBA" id="ARBA00010371"/>
    </source>
</evidence>
<dbReference type="GO" id="GO:0006633">
    <property type="term" value="P:fatty acid biosynthetic process"/>
    <property type="evidence" value="ECO:0007669"/>
    <property type="project" value="UniProtKB-KW"/>
</dbReference>
<dbReference type="InterPro" id="IPR051034">
    <property type="entry name" value="Mito_Enoyl-ACP_Reductase"/>
</dbReference>
<evidence type="ECO:0000259" key="15">
    <source>
        <dbReference type="SMART" id="SM00829"/>
    </source>
</evidence>
<dbReference type="SMART" id="SM00829">
    <property type="entry name" value="PKS_ER"/>
    <property type="match status" value="1"/>
</dbReference>
<evidence type="ECO:0000256" key="13">
    <source>
        <dbReference type="ARBA" id="ARBA00042123"/>
    </source>
</evidence>
<dbReference type="GO" id="GO:0141148">
    <property type="term" value="F:enoyl-[acyl-carrier-protein] reductase (NADPH) activity"/>
    <property type="evidence" value="ECO:0007669"/>
    <property type="project" value="UniProtKB-EC"/>
</dbReference>
<evidence type="ECO:0000256" key="12">
    <source>
        <dbReference type="ARBA" id="ARBA00041058"/>
    </source>
</evidence>
<keyword evidence="4" id="KW-0276">Fatty acid metabolism</keyword>
<dbReference type="InterPro" id="IPR011032">
    <property type="entry name" value="GroES-like_sf"/>
</dbReference>
<evidence type="ECO:0000256" key="5">
    <source>
        <dbReference type="ARBA" id="ARBA00022857"/>
    </source>
</evidence>
<comment type="similarity">
    <text evidence="2">Belongs to the zinc-containing alcohol dehydrogenase family. Quinone oxidoreductase subfamily.</text>
</comment>
<dbReference type="SUPFAM" id="SSF51735">
    <property type="entry name" value="NAD(P)-binding Rossmann-fold domains"/>
    <property type="match status" value="1"/>
</dbReference>
<comment type="catalytic activity">
    <reaction evidence="14">
        <text>a 2,3-saturated acyl-[ACP] + NADP(+) = a (2E)-enoyl-[ACP] + NADPH + H(+)</text>
        <dbReference type="Rhea" id="RHEA:22564"/>
        <dbReference type="Rhea" id="RHEA-COMP:9925"/>
        <dbReference type="Rhea" id="RHEA-COMP:9926"/>
        <dbReference type="ChEBI" id="CHEBI:15378"/>
        <dbReference type="ChEBI" id="CHEBI:57783"/>
        <dbReference type="ChEBI" id="CHEBI:58349"/>
        <dbReference type="ChEBI" id="CHEBI:78784"/>
        <dbReference type="ChEBI" id="CHEBI:78785"/>
        <dbReference type="EC" id="1.3.1.104"/>
    </reaction>
</comment>
<name>A0AAF3EPE7_9BILA</name>
<dbReference type="GO" id="GO:0005739">
    <property type="term" value="C:mitochondrion"/>
    <property type="evidence" value="ECO:0007669"/>
    <property type="project" value="UniProtKB-SubCell"/>
</dbReference>
<comment type="subcellular location">
    <subcellularLocation>
        <location evidence="1">Mitochondrion</location>
    </subcellularLocation>
</comment>
<dbReference type="AlphaFoldDB" id="A0AAF3EPE7"/>
<dbReference type="Gene3D" id="3.40.50.720">
    <property type="entry name" value="NAD(P)-binding Rossmann-like Domain"/>
    <property type="match status" value="1"/>
</dbReference>
<dbReference type="FunFam" id="3.40.50.720:FF:000112">
    <property type="entry name" value="Enoyl-[acyl-carrier-protein] reductase 1, mitochondrial"/>
    <property type="match status" value="1"/>
</dbReference>
<protein>
    <recommendedName>
        <fullName evidence="12">Enoyl-[acyl-carrier-protein] reductase, mitochondrial</fullName>
        <ecNumber evidence="11">1.3.1.104</ecNumber>
    </recommendedName>
    <alternativeName>
        <fullName evidence="13">2-enoyl thioester reductase</fullName>
    </alternativeName>
</protein>
<dbReference type="InterPro" id="IPR013154">
    <property type="entry name" value="ADH-like_N"/>
</dbReference>
<feature type="domain" description="Enoyl reductase (ER)" evidence="15">
    <location>
        <begin position="31"/>
        <end position="349"/>
    </location>
</feature>
<reference evidence="17" key="1">
    <citation type="submission" date="2024-02" db="UniProtKB">
        <authorList>
            <consortium name="WormBaseParasite"/>
        </authorList>
    </citation>
    <scope>IDENTIFICATION</scope>
</reference>
<evidence type="ECO:0000256" key="3">
    <source>
        <dbReference type="ARBA" id="ARBA00022516"/>
    </source>
</evidence>
<dbReference type="EC" id="1.3.1.104" evidence="11"/>
<keyword evidence="6" id="KW-0809">Transit peptide</keyword>
<dbReference type="InterPro" id="IPR013149">
    <property type="entry name" value="ADH-like_C"/>
</dbReference>
<evidence type="ECO:0000256" key="14">
    <source>
        <dbReference type="ARBA" id="ARBA00048843"/>
    </source>
</evidence>
<evidence type="ECO:0000313" key="16">
    <source>
        <dbReference type="Proteomes" id="UP000887575"/>
    </source>
</evidence>
<dbReference type="PANTHER" id="PTHR43981:SF2">
    <property type="entry name" value="ENOYL-[ACYL-CARRIER-PROTEIN] REDUCTASE, MITOCHONDRIAL"/>
    <property type="match status" value="1"/>
</dbReference>
<dbReference type="PANTHER" id="PTHR43981">
    <property type="entry name" value="ENOYL-[ACYL-CARRIER-PROTEIN] REDUCTASE, MITOCHONDRIAL"/>
    <property type="match status" value="1"/>
</dbReference>
<evidence type="ECO:0000256" key="7">
    <source>
        <dbReference type="ARBA" id="ARBA00023002"/>
    </source>
</evidence>
<keyword evidence="5" id="KW-0521">NADP</keyword>
<evidence type="ECO:0000256" key="8">
    <source>
        <dbReference type="ARBA" id="ARBA00023098"/>
    </source>
</evidence>
<dbReference type="Gene3D" id="3.90.180.10">
    <property type="entry name" value="Medium-chain alcohol dehydrogenases, catalytic domain"/>
    <property type="match status" value="1"/>
</dbReference>
<keyword evidence="9" id="KW-0496">Mitochondrion</keyword>
<dbReference type="InterPro" id="IPR020843">
    <property type="entry name" value="ER"/>
</dbReference>
<evidence type="ECO:0000313" key="17">
    <source>
        <dbReference type="WBParaSite" id="MBELARI_LOCUS15786"/>
    </source>
</evidence>
<dbReference type="InterPro" id="IPR036291">
    <property type="entry name" value="NAD(P)-bd_dom_sf"/>
</dbReference>
<evidence type="ECO:0000256" key="1">
    <source>
        <dbReference type="ARBA" id="ARBA00004173"/>
    </source>
</evidence>
<dbReference type="Pfam" id="PF08240">
    <property type="entry name" value="ADH_N"/>
    <property type="match status" value="1"/>
</dbReference>
<sequence>MLTCLRRSAQKVNSFGRRTISSRRLVYENFGDPAKAILLQQYDLPKKLENKSVHVKWLGTPINPADINQIQGVYPIKPPMPAVGGSEGYGQIEAIGTEVRSLKVGDHVIPAKSGLGTWCSDAYLSELDVFKIDASLPSTSKATLQVNPPTAYRMLTDFVVLKEGDTIIQNGANSAVGQAVVQICRARGIKSVNIVRKRETPDAQKKLEEHMKSLGADLVITEEQLIKEYRGKFNPSLALNCVGGRSALLLAMALDHNGVMVTYGGMSKQPLSIPTGPLIFKDIKLCGFWMSRWYENKDNVKERVMMYEQLGEWIKTGKFHPPQLVARKLEEHQLALEKAQTDHSCKQFFVPND</sequence>
<keyword evidence="16" id="KW-1185">Reference proteome</keyword>
<keyword evidence="10" id="KW-0275">Fatty acid biosynthesis</keyword>
<evidence type="ECO:0000256" key="9">
    <source>
        <dbReference type="ARBA" id="ARBA00023128"/>
    </source>
</evidence>
<keyword evidence="3" id="KW-0444">Lipid biosynthesis</keyword>
<keyword evidence="7" id="KW-0560">Oxidoreductase</keyword>
<keyword evidence="8" id="KW-0443">Lipid metabolism</keyword>
<dbReference type="WBParaSite" id="MBELARI_LOCUS15786">
    <property type="protein sequence ID" value="MBELARI_LOCUS15786"/>
    <property type="gene ID" value="MBELARI_LOCUS15786"/>
</dbReference>
<dbReference type="Proteomes" id="UP000887575">
    <property type="component" value="Unassembled WGS sequence"/>
</dbReference>
<evidence type="ECO:0000256" key="10">
    <source>
        <dbReference type="ARBA" id="ARBA00023160"/>
    </source>
</evidence>
<accession>A0AAF3EPE7</accession>
<organism evidence="16 17">
    <name type="scientific">Mesorhabditis belari</name>
    <dbReference type="NCBI Taxonomy" id="2138241"/>
    <lineage>
        <taxon>Eukaryota</taxon>
        <taxon>Metazoa</taxon>
        <taxon>Ecdysozoa</taxon>
        <taxon>Nematoda</taxon>
        <taxon>Chromadorea</taxon>
        <taxon>Rhabditida</taxon>
        <taxon>Rhabditina</taxon>
        <taxon>Rhabditomorpha</taxon>
        <taxon>Rhabditoidea</taxon>
        <taxon>Rhabditidae</taxon>
        <taxon>Mesorhabditinae</taxon>
        <taxon>Mesorhabditis</taxon>
    </lineage>
</organism>